<protein>
    <submittedName>
        <fullName evidence="1">MFS general substrate transporter</fullName>
    </submittedName>
</protein>
<evidence type="ECO:0000313" key="2">
    <source>
        <dbReference type="Proteomes" id="UP001497680"/>
    </source>
</evidence>
<keyword evidence="2" id="KW-1185">Reference proteome</keyword>
<proteinExistence type="predicted"/>
<dbReference type="Proteomes" id="UP001497680">
    <property type="component" value="Unassembled WGS sequence"/>
</dbReference>
<reference evidence="1 2" key="1">
    <citation type="journal article" date="2022" name="New Phytol.">
        <title>Ecological generalism drives hyperdiversity of secondary metabolite gene clusters in xylarialean endophytes.</title>
        <authorList>
            <person name="Franco M.E.E."/>
            <person name="Wisecaver J.H."/>
            <person name="Arnold A.E."/>
            <person name="Ju Y.M."/>
            <person name="Slot J.C."/>
            <person name="Ahrendt S."/>
            <person name="Moore L.P."/>
            <person name="Eastman K.E."/>
            <person name="Scott K."/>
            <person name="Konkel Z."/>
            <person name="Mondo S.J."/>
            <person name="Kuo A."/>
            <person name="Hayes R.D."/>
            <person name="Haridas S."/>
            <person name="Andreopoulos B."/>
            <person name="Riley R."/>
            <person name="LaButti K."/>
            <person name="Pangilinan J."/>
            <person name="Lipzen A."/>
            <person name="Amirebrahimi M."/>
            <person name="Yan J."/>
            <person name="Adam C."/>
            <person name="Keymanesh K."/>
            <person name="Ng V."/>
            <person name="Louie K."/>
            <person name="Northen T."/>
            <person name="Drula E."/>
            <person name="Henrissat B."/>
            <person name="Hsieh H.M."/>
            <person name="Youens-Clark K."/>
            <person name="Lutzoni F."/>
            <person name="Miadlikowska J."/>
            <person name="Eastwood D.C."/>
            <person name="Hamelin R.C."/>
            <person name="Grigoriev I.V."/>
            <person name="U'Ren J.M."/>
        </authorList>
    </citation>
    <scope>NUCLEOTIDE SEQUENCE [LARGE SCALE GENOMIC DNA]</scope>
    <source>
        <strain evidence="1 2">ER1909</strain>
    </source>
</reference>
<gene>
    <name evidence="1" type="ORF">F4821DRAFT_228416</name>
</gene>
<accession>A0ACC0DCR1</accession>
<comment type="caution">
    <text evidence="1">The sequence shown here is derived from an EMBL/GenBank/DDBJ whole genome shotgun (WGS) entry which is preliminary data.</text>
</comment>
<dbReference type="EMBL" id="MU394290">
    <property type="protein sequence ID" value="KAI6090510.1"/>
    <property type="molecule type" value="Genomic_DNA"/>
</dbReference>
<evidence type="ECO:0000313" key="1">
    <source>
        <dbReference type="EMBL" id="KAI6090510.1"/>
    </source>
</evidence>
<name>A0ACC0DCR1_9PEZI</name>
<organism evidence="1 2">
    <name type="scientific">Hypoxylon rubiginosum</name>
    <dbReference type="NCBI Taxonomy" id="110542"/>
    <lineage>
        <taxon>Eukaryota</taxon>
        <taxon>Fungi</taxon>
        <taxon>Dikarya</taxon>
        <taxon>Ascomycota</taxon>
        <taxon>Pezizomycotina</taxon>
        <taxon>Sordariomycetes</taxon>
        <taxon>Xylariomycetidae</taxon>
        <taxon>Xylariales</taxon>
        <taxon>Hypoxylaceae</taxon>
        <taxon>Hypoxylon</taxon>
    </lineage>
</organism>
<sequence>MASRDIELEPSAGLPPRIDGSTTPIGESNLCLSSQLEEGRQEFSLPPVDGGKDAWLFLAACFAIDALVWGFPFAFGVFQDYYSTHEPFANSPNIAVIGTCAMGVMYLTAPLIIGLCRMFGRWARWTPLLGLFIMSLSLAMSSFSTKISHLIVTQGALYALGGSIAYCPCILYIDEWFVQRKGLAYGIMWSGTSLAGVLLPLLLEFLLHALGFRMTLRLWSGLLFVLTAPLAWFIKPRLPHSATSHAKPFHLKMFMIPSFWLYQLANVVEATGFFLPGIYLPTYARSALGAASYGSATTILLVNVASVFGCVVMGWFIDRFHVTTCIMLSTIGATLGVLLLWGLSSSLPLLYFFCVVYGFFAGSYSSAWPGIMKDIVSKGERIGGGYIDPTMVFGWLAAGRGIGNVVSGPLSESLVQGMPWRGDTAAYGYGSGYRSLIVFTGVTALVGGASFIWKRLGIL</sequence>